<dbReference type="OMA" id="LWHMLHI"/>
<keyword evidence="3 5" id="KW-1133">Transmembrane helix</keyword>
<dbReference type="Gramene" id="KCW62228">
    <property type="protein sequence ID" value="KCW62228"/>
    <property type="gene ID" value="EUGRSUZ_H04888"/>
</dbReference>
<dbReference type="PANTHER" id="PTHR13533">
    <property type="entry name" value="N-ACETYLNEURAMINATE 9-O-ACETYLTRANSFERASE"/>
    <property type="match status" value="1"/>
</dbReference>
<dbReference type="InParanoid" id="A0A059B7W8"/>
<dbReference type="FunCoup" id="A0A059B7W8">
    <property type="interactions" value="1581"/>
</dbReference>
<dbReference type="GO" id="GO:0005794">
    <property type="term" value="C:Golgi apparatus"/>
    <property type="evidence" value="ECO:0000318"/>
    <property type="project" value="GO_Central"/>
</dbReference>
<keyword evidence="4 5" id="KW-0472">Membrane</keyword>
<evidence type="ECO:0000256" key="2">
    <source>
        <dbReference type="ARBA" id="ARBA00022692"/>
    </source>
</evidence>
<dbReference type="EMBL" id="KK198760">
    <property type="protein sequence ID" value="KCW62228.1"/>
    <property type="molecule type" value="Genomic_DNA"/>
</dbReference>
<feature type="transmembrane region" description="Helical" evidence="5">
    <location>
        <begin position="32"/>
        <end position="53"/>
    </location>
</feature>
<dbReference type="GO" id="GO:0016407">
    <property type="term" value="F:acetyltransferase activity"/>
    <property type="evidence" value="ECO:0000318"/>
    <property type="project" value="GO_Central"/>
</dbReference>
<evidence type="ECO:0000256" key="5">
    <source>
        <dbReference type="SAM" id="Phobius"/>
    </source>
</evidence>
<keyword evidence="2 5" id="KW-0812">Transmembrane</keyword>
<dbReference type="PANTHER" id="PTHR13533:SF31">
    <property type="entry name" value="PROTEIN ALTERED XYLOGLUCAN 9"/>
    <property type="match status" value="1"/>
</dbReference>
<feature type="transmembrane region" description="Helical" evidence="5">
    <location>
        <begin position="6"/>
        <end position="25"/>
    </location>
</feature>
<dbReference type="GO" id="GO:0045492">
    <property type="term" value="P:xylan biosynthetic process"/>
    <property type="evidence" value="ECO:0000318"/>
    <property type="project" value="GO_Central"/>
</dbReference>
<dbReference type="AlphaFoldDB" id="A0A059B7W8"/>
<organism evidence="6">
    <name type="scientific">Eucalyptus grandis</name>
    <name type="common">Flooded gum</name>
    <dbReference type="NCBI Taxonomy" id="71139"/>
    <lineage>
        <taxon>Eukaryota</taxon>
        <taxon>Viridiplantae</taxon>
        <taxon>Streptophyta</taxon>
        <taxon>Embryophyta</taxon>
        <taxon>Tracheophyta</taxon>
        <taxon>Spermatophyta</taxon>
        <taxon>Magnoliopsida</taxon>
        <taxon>eudicotyledons</taxon>
        <taxon>Gunneridae</taxon>
        <taxon>Pentapetalae</taxon>
        <taxon>rosids</taxon>
        <taxon>malvids</taxon>
        <taxon>Myrtales</taxon>
        <taxon>Myrtaceae</taxon>
        <taxon>Myrtoideae</taxon>
        <taxon>Eucalypteae</taxon>
        <taxon>Eucalyptus</taxon>
    </lineage>
</organism>
<reference evidence="6" key="1">
    <citation type="submission" date="2013-07" db="EMBL/GenBank/DDBJ databases">
        <title>The genome of Eucalyptus grandis.</title>
        <authorList>
            <person name="Schmutz J."/>
            <person name="Hayes R."/>
            <person name="Myburg A."/>
            <person name="Tuskan G."/>
            <person name="Grattapaglia D."/>
            <person name="Rokhsar D.S."/>
        </authorList>
    </citation>
    <scope>NUCLEOTIDE SEQUENCE</scope>
    <source>
        <tissue evidence="6">Leaf extractions</tissue>
    </source>
</reference>
<sequence length="376" mass="41588">MIGAVQLGVLAACVVLFVPMGMAGWHLSRNKMLFFSGALFITLAVGVHLSPYFPSISHFLMSPSGTVVLGDGRGSCLSLLHDVVWDVKPARLKRPVSYADGYMNGSSKSSAYDRELSWSWARLNSVLECDFQKLRSSDASDLLNGSWVVVAGDSQARLVVLSLLDLVLDSDQMESVRGDLFKRHSDYRIMISGIGLKLDFIWAPYVSNLTDLMLRFRQNVNFPDVLIMGSGLWHMLHVSNASDYGVSLQMLSSSLVSALPFSRELGNDGPVTGSAPIRSQHLFWLGMPNLINSMLNTEEKREKMNDLAFYSYNMELHKSRILRQAGGHFLLLDIHSLTQSCGSQCTEDGMHYDGAVYNAAVQIVLNALLIESNQKL</sequence>
<evidence type="ECO:0000256" key="3">
    <source>
        <dbReference type="ARBA" id="ARBA00022989"/>
    </source>
</evidence>
<evidence type="ECO:0000256" key="1">
    <source>
        <dbReference type="ARBA" id="ARBA00004370"/>
    </source>
</evidence>
<evidence type="ECO:0000313" key="6">
    <source>
        <dbReference type="EMBL" id="KCW62228.1"/>
    </source>
</evidence>
<evidence type="ECO:0000256" key="4">
    <source>
        <dbReference type="ARBA" id="ARBA00023136"/>
    </source>
</evidence>
<dbReference type="OrthoDB" id="767975at2759"/>
<proteinExistence type="predicted"/>
<accession>A0A059B7W8</accession>
<protein>
    <submittedName>
        <fullName evidence="6">Uncharacterized protein</fullName>
    </submittedName>
</protein>
<dbReference type="GO" id="GO:0016020">
    <property type="term" value="C:membrane"/>
    <property type="evidence" value="ECO:0007669"/>
    <property type="project" value="UniProtKB-SubCell"/>
</dbReference>
<name>A0A059B7W8_EUCGR</name>
<gene>
    <name evidence="6" type="ORF">EUGRSUZ_H04888</name>
</gene>
<dbReference type="KEGG" id="egr:104415847"/>
<dbReference type="eggNOG" id="ENOG502QSS7">
    <property type="taxonomic scope" value="Eukaryota"/>
</dbReference>
<comment type="subcellular location">
    <subcellularLocation>
        <location evidence="1">Membrane</location>
    </subcellularLocation>
</comment>